<comment type="caution">
    <text evidence="2">The sequence shown here is derived from an EMBL/GenBank/DDBJ whole genome shotgun (WGS) entry which is preliminary data.</text>
</comment>
<evidence type="ECO:0000313" key="2">
    <source>
        <dbReference type="EMBL" id="CAG8499055.1"/>
    </source>
</evidence>
<gene>
    <name evidence="2" type="ORF">RFULGI_LOCUS2348</name>
</gene>
<protein>
    <submittedName>
        <fullName evidence="2">14786_t:CDS:1</fullName>
    </submittedName>
</protein>
<name>A0A9N8ZKM2_9GLOM</name>
<dbReference type="AlphaFoldDB" id="A0A9N8ZKM2"/>
<feature type="non-terminal residue" evidence="2">
    <location>
        <position position="145"/>
    </location>
</feature>
<dbReference type="EMBL" id="CAJVPZ010001748">
    <property type="protein sequence ID" value="CAG8499055.1"/>
    <property type="molecule type" value="Genomic_DNA"/>
</dbReference>
<evidence type="ECO:0000256" key="1">
    <source>
        <dbReference type="SAM" id="MobiDB-lite"/>
    </source>
</evidence>
<organism evidence="2 3">
    <name type="scientific">Racocetra fulgida</name>
    <dbReference type="NCBI Taxonomy" id="60492"/>
    <lineage>
        <taxon>Eukaryota</taxon>
        <taxon>Fungi</taxon>
        <taxon>Fungi incertae sedis</taxon>
        <taxon>Mucoromycota</taxon>
        <taxon>Glomeromycotina</taxon>
        <taxon>Glomeromycetes</taxon>
        <taxon>Diversisporales</taxon>
        <taxon>Gigasporaceae</taxon>
        <taxon>Racocetra</taxon>
    </lineage>
</organism>
<evidence type="ECO:0000313" key="3">
    <source>
        <dbReference type="Proteomes" id="UP000789396"/>
    </source>
</evidence>
<accession>A0A9N8ZKM2</accession>
<dbReference type="Proteomes" id="UP000789396">
    <property type="component" value="Unassembled WGS sequence"/>
</dbReference>
<feature type="region of interest" description="Disordered" evidence="1">
    <location>
        <begin position="115"/>
        <end position="145"/>
    </location>
</feature>
<feature type="compositionally biased region" description="Basic and acidic residues" evidence="1">
    <location>
        <begin position="130"/>
        <end position="139"/>
    </location>
</feature>
<keyword evidence="3" id="KW-1185">Reference proteome</keyword>
<dbReference type="OrthoDB" id="2436760at2759"/>
<proteinExistence type="predicted"/>
<sequence>YIAKNGGLEAAKIKPECSTSNRERLCRNHLSKCESFLEANSAEEIERILLLPDNDKIFVPVIKQGQSSTTSTITRSGSSTSSSNQLITKFLSTPIVSENEIMEPELNDKDVCYQVSDDEEENSANNNEDIITREEEQKWDQLIQE</sequence>
<reference evidence="2" key="1">
    <citation type="submission" date="2021-06" db="EMBL/GenBank/DDBJ databases">
        <authorList>
            <person name="Kallberg Y."/>
            <person name="Tangrot J."/>
            <person name="Rosling A."/>
        </authorList>
    </citation>
    <scope>NUCLEOTIDE SEQUENCE</scope>
    <source>
        <strain evidence="2">IN212</strain>
    </source>
</reference>